<evidence type="ECO:0000313" key="2">
    <source>
        <dbReference type="Proteomes" id="UP001165122"/>
    </source>
</evidence>
<proteinExistence type="predicted"/>
<reference evidence="2" key="1">
    <citation type="journal article" date="2023" name="Commun. Biol.">
        <title>Genome analysis of Parmales, the sister group of diatoms, reveals the evolutionary specialization of diatoms from phago-mixotrophs to photoautotrophs.</title>
        <authorList>
            <person name="Ban H."/>
            <person name="Sato S."/>
            <person name="Yoshikawa S."/>
            <person name="Yamada K."/>
            <person name="Nakamura Y."/>
            <person name="Ichinomiya M."/>
            <person name="Sato N."/>
            <person name="Blanc-Mathieu R."/>
            <person name="Endo H."/>
            <person name="Kuwata A."/>
            <person name="Ogata H."/>
        </authorList>
    </citation>
    <scope>NUCLEOTIDE SEQUENCE [LARGE SCALE GENOMIC DNA]</scope>
    <source>
        <strain evidence="2">NIES 3700</strain>
    </source>
</reference>
<dbReference type="EMBL" id="BRXW01000021">
    <property type="protein sequence ID" value="GMI00260.1"/>
    <property type="molecule type" value="Genomic_DNA"/>
</dbReference>
<protein>
    <submittedName>
        <fullName evidence="1">Uncharacterized protein</fullName>
    </submittedName>
</protein>
<gene>
    <name evidence="1" type="ORF">TrLO_g11334</name>
</gene>
<keyword evidence="2" id="KW-1185">Reference proteome</keyword>
<accession>A0A9W7C0B9</accession>
<organism evidence="1 2">
    <name type="scientific">Triparma laevis f. longispina</name>
    <dbReference type="NCBI Taxonomy" id="1714387"/>
    <lineage>
        <taxon>Eukaryota</taxon>
        <taxon>Sar</taxon>
        <taxon>Stramenopiles</taxon>
        <taxon>Ochrophyta</taxon>
        <taxon>Bolidophyceae</taxon>
        <taxon>Parmales</taxon>
        <taxon>Triparmaceae</taxon>
        <taxon>Triparma</taxon>
    </lineage>
</organism>
<dbReference type="AlphaFoldDB" id="A0A9W7C0B9"/>
<comment type="caution">
    <text evidence="1">The sequence shown here is derived from an EMBL/GenBank/DDBJ whole genome shotgun (WGS) entry which is preliminary data.</text>
</comment>
<evidence type="ECO:0000313" key="1">
    <source>
        <dbReference type="EMBL" id="GMI00260.1"/>
    </source>
</evidence>
<dbReference type="Proteomes" id="UP001165122">
    <property type="component" value="Unassembled WGS sequence"/>
</dbReference>
<sequence>MDTASEYNRKMVLNYRDDQDHLKAAALRDHPDIYAGWGRKKTKGRVDDDKLKRRRGSTSVRELLGGVEVR</sequence>
<name>A0A9W7C0B9_9STRA</name>